<dbReference type="InterPro" id="IPR035965">
    <property type="entry name" value="PAS-like_dom_sf"/>
</dbReference>
<dbReference type="InterPro" id="IPR035909">
    <property type="entry name" value="CheB_C"/>
</dbReference>
<evidence type="ECO:0000256" key="7">
    <source>
        <dbReference type="SAM" id="Coils"/>
    </source>
</evidence>
<dbReference type="InterPro" id="IPR029063">
    <property type="entry name" value="SAM-dependent_MTases_sf"/>
</dbReference>
<feature type="active site" evidence="6">
    <location>
        <position position="71"/>
    </location>
</feature>
<name>A0ABQ4NG83_9RHOB</name>
<feature type="compositionally biased region" description="Basic and acidic residues" evidence="8">
    <location>
        <begin position="1"/>
        <end position="12"/>
    </location>
</feature>
<keyword evidence="6" id="KW-0145">Chemotaxis</keyword>
<protein>
    <recommendedName>
        <fullName evidence="2">protein-glutamate O-methyltransferase</fullName>
        <ecNumber evidence="2">2.1.1.80</ecNumber>
    </recommendedName>
</protein>
<dbReference type="Pfam" id="PF03705">
    <property type="entry name" value="CheR_N"/>
    <property type="match status" value="1"/>
</dbReference>
<dbReference type="PROSITE" id="PS50122">
    <property type="entry name" value="CHEB"/>
    <property type="match status" value="1"/>
</dbReference>
<organism evidence="11 12">
    <name type="scientific">Jannaschia pagri</name>
    <dbReference type="NCBI Taxonomy" id="2829797"/>
    <lineage>
        <taxon>Bacteria</taxon>
        <taxon>Pseudomonadati</taxon>
        <taxon>Pseudomonadota</taxon>
        <taxon>Alphaproteobacteria</taxon>
        <taxon>Rhodobacterales</taxon>
        <taxon>Roseobacteraceae</taxon>
        <taxon>Jannaschia</taxon>
    </lineage>
</organism>
<keyword evidence="5" id="KW-0949">S-adenosyl-L-methionine</keyword>
<evidence type="ECO:0000256" key="6">
    <source>
        <dbReference type="PROSITE-ProRule" id="PRU00050"/>
    </source>
</evidence>
<evidence type="ECO:0000256" key="1">
    <source>
        <dbReference type="ARBA" id="ARBA00001541"/>
    </source>
</evidence>
<dbReference type="Pfam" id="PF01339">
    <property type="entry name" value="CheB_methylest"/>
    <property type="match status" value="1"/>
</dbReference>
<feature type="domain" description="CheR-type methyltransferase" evidence="10">
    <location>
        <begin position="238"/>
        <end position="500"/>
    </location>
</feature>
<comment type="caution">
    <text evidence="11">The sequence shown here is derived from an EMBL/GenBank/DDBJ whole genome shotgun (WGS) entry which is preliminary data.</text>
</comment>
<dbReference type="CDD" id="cd16434">
    <property type="entry name" value="CheB-CheR_fusion"/>
    <property type="match status" value="1"/>
</dbReference>
<dbReference type="Pfam" id="PF01739">
    <property type="entry name" value="CheR"/>
    <property type="match status" value="1"/>
</dbReference>
<evidence type="ECO:0000256" key="3">
    <source>
        <dbReference type="ARBA" id="ARBA00022603"/>
    </source>
</evidence>
<dbReference type="Gene3D" id="3.40.50.150">
    <property type="entry name" value="Vaccinia Virus protein VP39"/>
    <property type="match status" value="1"/>
</dbReference>
<dbReference type="PROSITE" id="PS50123">
    <property type="entry name" value="CHER"/>
    <property type="match status" value="1"/>
</dbReference>
<keyword evidence="12" id="KW-1185">Reference proteome</keyword>
<proteinExistence type="predicted"/>
<dbReference type="Proteomes" id="UP000786693">
    <property type="component" value="Unassembled WGS sequence"/>
</dbReference>
<evidence type="ECO:0000259" key="10">
    <source>
        <dbReference type="PROSITE" id="PS50123"/>
    </source>
</evidence>
<gene>
    <name evidence="11" type="ORF">JANAI62_00620</name>
</gene>
<dbReference type="Gene3D" id="3.40.50.180">
    <property type="entry name" value="Methylesterase CheB, C-terminal domain"/>
    <property type="match status" value="1"/>
</dbReference>
<evidence type="ECO:0000313" key="11">
    <source>
        <dbReference type="EMBL" id="GIT93439.1"/>
    </source>
</evidence>
<keyword evidence="4" id="KW-0808">Transferase</keyword>
<evidence type="ECO:0000256" key="8">
    <source>
        <dbReference type="SAM" id="MobiDB-lite"/>
    </source>
</evidence>
<feature type="compositionally biased region" description="Polar residues" evidence="8">
    <location>
        <begin position="20"/>
        <end position="35"/>
    </location>
</feature>
<dbReference type="EC" id="2.1.1.80" evidence="2"/>
<keyword evidence="3" id="KW-0489">Methyltransferase</keyword>
<dbReference type="SUPFAM" id="SSF52738">
    <property type="entry name" value="Methylesterase CheB, C-terminal domain"/>
    <property type="match status" value="1"/>
</dbReference>
<dbReference type="PRINTS" id="PR00996">
    <property type="entry name" value="CHERMTFRASE"/>
</dbReference>
<feature type="active site" evidence="6">
    <location>
        <position position="164"/>
    </location>
</feature>
<evidence type="ECO:0000259" key="9">
    <source>
        <dbReference type="PROSITE" id="PS50122"/>
    </source>
</evidence>
<feature type="active site" evidence="6">
    <location>
        <position position="44"/>
    </location>
</feature>
<sequence length="868" mass="95506">MMTEGYPEHVGDADAEATDTPAQPQGGSSPATPQTPLIVGIAASAGGLEAASLLVQNLPPDLGVSYVLAQHMSPTHKSMLASLLANETSLPVVELTEDAEPQADTIYVTQPNFDVVMEDGKVCLRPQDGGPGKPKPSADRLFKSMAEEMGERCVALVLSGTGSDGSYGVQAVREAGGITIAQDVGTAKYDGMPASALETGCIDLQLSPQQIGQHLAKILAVPRDLERFRRLSDQVSPLSDLMHILLARTGVDFRDYRENTVNRRVARRMAALGIEDYDAYVAHCRGSAEEIDALYKDLLISVTRFFRDRDQFAQLGEALRTRIRTRDDMDGPFRVWVAGCATGEEAYSIAILLVEALGGLEALQRARLQIFATDIDTSALEVARRGVYPQTAVNDIPDEFIDRYFRIHDGKIEVIQALRQVVLFSHHNIFQDPPFINVDLVSLRNVMIYFKTALQERVLARLHYALNGAGLLFLGTSEAIGAMNGYFESTPNGDKVFAKRQMSRRHIERMGLVSMSRPSTRGQREQAATGYRTESDLGLFEQLARAVAPNGFVVTQTNDIVRIFGDISPITEISERSALVLNTTILTGKLRDEAASLTALVLRSQSARRGQWHPISHAEFNEVSLEAFPIPNAGGGESHVLYAMRTRFQSTVPTDLSTLSANEGLAVLHEMESEMASTRETLQQTVEELQTSNEELQSVNEELQSTNEELQATNEEMETSNEELQSTNEELITVNEEMQINATELQTLTSEMLAVLDAVPLPILVVDHALQVRRASRAALTYFGIENYGLLDLHLSRCRVIEGLPPLIPIVSEVFQERRTRAMTMESDGMFRRVTVTPYNQRGGEIMGVTVTVNEFDKGLSEEDESSD</sequence>
<feature type="domain" description="CheB-type methylesterase" evidence="9">
    <location>
        <begin position="33"/>
        <end position="222"/>
    </location>
</feature>
<feature type="region of interest" description="Disordered" evidence="8">
    <location>
        <begin position="1"/>
        <end position="35"/>
    </location>
</feature>
<feature type="coiled-coil region" evidence="7">
    <location>
        <begin position="668"/>
        <end position="741"/>
    </location>
</feature>
<evidence type="ECO:0000313" key="12">
    <source>
        <dbReference type="Proteomes" id="UP000786693"/>
    </source>
</evidence>
<dbReference type="SMART" id="SM00138">
    <property type="entry name" value="MeTrc"/>
    <property type="match status" value="1"/>
</dbReference>
<comment type="catalytic activity">
    <reaction evidence="1">
        <text>L-glutamyl-[protein] + S-adenosyl-L-methionine = [protein]-L-glutamate 5-O-methyl ester + S-adenosyl-L-homocysteine</text>
        <dbReference type="Rhea" id="RHEA:24452"/>
        <dbReference type="Rhea" id="RHEA-COMP:10208"/>
        <dbReference type="Rhea" id="RHEA-COMP:10311"/>
        <dbReference type="ChEBI" id="CHEBI:29973"/>
        <dbReference type="ChEBI" id="CHEBI:57856"/>
        <dbReference type="ChEBI" id="CHEBI:59789"/>
        <dbReference type="ChEBI" id="CHEBI:82795"/>
        <dbReference type="EC" id="2.1.1.80"/>
    </reaction>
</comment>
<dbReference type="PANTHER" id="PTHR24422:SF10">
    <property type="entry name" value="CHEMOTAXIS PROTEIN METHYLTRANSFERASE 2"/>
    <property type="match status" value="1"/>
</dbReference>
<dbReference type="EMBL" id="BPFH01000001">
    <property type="protein sequence ID" value="GIT93439.1"/>
    <property type="molecule type" value="Genomic_DNA"/>
</dbReference>
<keyword evidence="7" id="KW-0175">Coiled coil</keyword>
<dbReference type="InterPro" id="IPR000780">
    <property type="entry name" value="CheR_MeTrfase"/>
</dbReference>
<dbReference type="InterPro" id="IPR022641">
    <property type="entry name" value="CheR_N"/>
</dbReference>
<evidence type="ECO:0000256" key="2">
    <source>
        <dbReference type="ARBA" id="ARBA00012534"/>
    </source>
</evidence>
<dbReference type="Pfam" id="PF13596">
    <property type="entry name" value="PAS_10"/>
    <property type="match status" value="1"/>
</dbReference>
<keyword evidence="6" id="KW-0378">Hydrolase</keyword>
<dbReference type="InterPro" id="IPR050903">
    <property type="entry name" value="Bact_Chemotaxis_MeTrfase"/>
</dbReference>
<dbReference type="InterPro" id="IPR000673">
    <property type="entry name" value="Sig_transdc_resp-reg_Me-estase"/>
</dbReference>
<evidence type="ECO:0000256" key="4">
    <source>
        <dbReference type="ARBA" id="ARBA00022679"/>
    </source>
</evidence>
<accession>A0ABQ4NG83</accession>
<dbReference type="PANTHER" id="PTHR24422">
    <property type="entry name" value="CHEMOTAXIS PROTEIN METHYLTRANSFERASE"/>
    <property type="match status" value="1"/>
</dbReference>
<reference evidence="11 12" key="1">
    <citation type="submission" date="2021-05" db="EMBL/GenBank/DDBJ databases">
        <title>Bacteria Genome sequencing.</title>
        <authorList>
            <person name="Takabe Y."/>
            <person name="Nakajima Y."/>
            <person name="Suzuki S."/>
            <person name="Shiozaki T."/>
        </authorList>
    </citation>
    <scope>NUCLEOTIDE SEQUENCE [LARGE SCALE GENOMIC DNA]</scope>
    <source>
        <strain evidence="11 12">AI_62</strain>
    </source>
</reference>
<evidence type="ECO:0000256" key="5">
    <source>
        <dbReference type="ARBA" id="ARBA00022691"/>
    </source>
</evidence>
<dbReference type="Gene3D" id="1.10.155.10">
    <property type="entry name" value="Chemotaxis receptor methyltransferase CheR, N-terminal domain"/>
    <property type="match status" value="1"/>
</dbReference>
<dbReference type="SUPFAM" id="SSF53335">
    <property type="entry name" value="S-adenosyl-L-methionine-dependent methyltransferases"/>
    <property type="match status" value="1"/>
</dbReference>
<dbReference type="InterPro" id="IPR022642">
    <property type="entry name" value="CheR_C"/>
</dbReference>
<dbReference type="CDD" id="cd02440">
    <property type="entry name" value="AdoMet_MTases"/>
    <property type="match status" value="1"/>
</dbReference>
<dbReference type="InterPro" id="IPR036804">
    <property type="entry name" value="CheR_N_sf"/>
</dbReference>
<dbReference type="SUPFAM" id="SSF55785">
    <property type="entry name" value="PYP-like sensor domain (PAS domain)"/>
    <property type="match status" value="1"/>
</dbReference>
<dbReference type="SUPFAM" id="SSF47757">
    <property type="entry name" value="Chemotaxis receptor methyltransferase CheR, N-terminal domain"/>
    <property type="match status" value="1"/>
</dbReference>